<feature type="region of interest" description="Disordered" evidence="1">
    <location>
        <begin position="679"/>
        <end position="699"/>
    </location>
</feature>
<sequence length="713" mass="81707">MRLLNTRNFQVKEFFTDIPKYAILSHTWEKQEVIFQDILDLEVAKRKFGWRKVEKACLYARKYNFQWIWIDSCCINKESSAELSEAINSMYQYYMDAEVCYVYLSDVTGKEDPRDAGSAFRHSRWFSRGWTLQELLAPTYAVFLDCNWTEIGTKWSLRDAISAITTIPRRVFECGDIDSYSIAQKMSWASRRETTRPEDQAYCLMGIFGISMSPIYGEGGTKAFMRLQQEIIKISDDRSIFAWIASEGDTEPRGLLARSPYEFRASGEVGVSDSDILGDKSSFSFNNNGLHIHIPLVQHFENSLFLASLHCQAERDGKYLSVYLQQTSGGRYIRCRTSELLLDSLLPPKDLKEIVVKESQVPRNVARKRTIALLPPEAPQYCIYCQDLSWRKRISGSNHEMVERTNLVYKTQGVNGEEFFSVAIEEPFKFNLITNTTEPGVPDVLRTTKLDYSKVFANLRSFLPTQDRDQARLDSGGFVSLALCLSGHSRARLEITYLPPEDLDIPILTKQLEQHPKLSFLVPNYFMNRQFGLKSVYPADYFQCQYDDWTYISVPEGGINSFRVLTYHNNSSQPKFFYVTIGFNDCKPWTDLLGLNEGLPPEIWSSYLDDGSRTSTRLACELVTLRTFYWHGVRRYLGVVATEGRNLQPGTHLVDIADTIYLHTAGAKFSEIIVDSTDTKSPMQDFGKARTPDDEYTDTEGSIFNTVANEEED</sequence>
<evidence type="ECO:0000259" key="2">
    <source>
        <dbReference type="Pfam" id="PF06985"/>
    </source>
</evidence>
<accession>A0ABR1J2A6</accession>
<gene>
    <name evidence="3" type="ORF">VKT23_015482</name>
</gene>
<organism evidence="3 4">
    <name type="scientific">Marasmiellus scandens</name>
    <dbReference type="NCBI Taxonomy" id="2682957"/>
    <lineage>
        <taxon>Eukaryota</taxon>
        <taxon>Fungi</taxon>
        <taxon>Dikarya</taxon>
        <taxon>Basidiomycota</taxon>
        <taxon>Agaricomycotina</taxon>
        <taxon>Agaricomycetes</taxon>
        <taxon>Agaricomycetidae</taxon>
        <taxon>Agaricales</taxon>
        <taxon>Marasmiineae</taxon>
        <taxon>Omphalotaceae</taxon>
        <taxon>Marasmiellus</taxon>
    </lineage>
</organism>
<evidence type="ECO:0000313" key="4">
    <source>
        <dbReference type="Proteomes" id="UP001498398"/>
    </source>
</evidence>
<dbReference type="PANTHER" id="PTHR10622:SF10">
    <property type="entry name" value="HET DOMAIN-CONTAINING PROTEIN"/>
    <property type="match status" value="1"/>
</dbReference>
<name>A0ABR1J2A6_9AGAR</name>
<dbReference type="PANTHER" id="PTHR10622">
    <property type="entry name" value="HET DOMAIN-CONTAINING PROTEIN"/>
    <property type="match status" value="1"/>
</dbReference>
<keyword evidence="4" id="KW-1185">Reference proteome</keyword>
<dbReference type="EMBL" id="JBANRG010000052">
    <property type="protein sequence ID" value="KAK7444084.1"/>
    <property type="molecule type" value="Genomic_DNA"/>
</dbReference>
<proteinExistence type="predicted"/>
<dbReference type="Proteomes" id="UP001498398">
    <property type="component" value="Unassembled WGS sequence"/>
</dbReference>
<dbReference type="InterPro" id="IPR010730">
    <property type="entry name" value="HET"/>
</dbReference>
<dbReference type="Pfam" id="PF06985">
    <property type="entry name" value="HET"/>
    <property type="match status" value="1"/>
</dbReference>
<feature type="domain" description="Heterokaryon incompatibility" evidence="2">
    <location>
        <begin position="21"/>
        <end position="109"/>
    </location>
</feature>
<evidence type="ECO:0000313" key="3">
    <source>
        <dbReference type="EMBL" id="KAK7444084.1"/>
    </source>
</evidence>
<protein>
    <recommendedName>
        <fullName evidence="2">Heterokaryon incompatibility domain-containing protein</fullName>
    </recommendedName>
</protein>
<evidence type="ECO:0000256" key="1">
    <source>
        <dbReference type="SAM" id="MobiDB-lite"/>
    </source>
</evidence>
<comment type="caution">
    <text evidence="3">The sequence shown here is derived from an EMBL/GenBank/DDBJ whole genome shotgun (WGS) entry which is preliminary data.</text>
</comment>
<reference evidence="3 4" key="1">
    <citation type="submission" date="2024-01" db="EMBL/GenBank/DDBJ databases">
        <title>A draft genome for the cacao thread blight pathogen Marasmiellus scandens.</title>
        <authorList>
            <person name="Baruah I.K."/>
            <person name="Leung J."/>
            <person name="Bukari Y."/>
            <person name="Amoako-Attah I."/>
            <person name="Meinhardt L.W."/>
            <person name="Bailey B.A."/>
            <person name="Cohen S.P."/>
        </authorList>
    </citation>
    <scope>NUCLEOTIDE SEQUENCE [LARGE SCALE GENOMIC DNA]</scope>
    <source>
        <strain evidence="3 4">GH-19</strain>
    </source>
</reference>